<keyword evidence="2" id="KW-1185">Reference proteome</keyword>
<dbReference type="HOGENOM" id="CLU_051479_3_0_11"/>
<name>M1P8W1_9CORY</name>
<dbReference type="OrthoDB" id="8156917at2"/>
<reference evidence="1 2" key="1">
    <citation type="journal article" date="2012" name="Stand. Genomic Sci.">
        <title>Genome sequence of the halotolerant bacterium Corynebacterium halotolerans type strain YIM 70093(T) (= DSM 44683(T)).</title>
        <authorList>
            <person name="Ruckert C."/>
            <person name="Albersmeier A."/>
            <person name="Al-Dilaimi A."/>
            <person name="Niehaus K."/>
            <person name="Szczepanowski R."/>
            <person name="Kalinowski J."/>
        </authorList>
    </citation>
    <scope>NUCLEOTIDE SEQUENCE [LARGE SCALE GENOMIC DNA]</scope>
    <source>
        <strain evidence="1">YIM 70093</strain>
    </source>
</reference>
<dbReference type="RefSeq" id="WP_015401522.1">
    <property type="nucleotide sequence ID" value="NC_020302.1"/>
</dbReference>
<dbReference type="GO" id="GO:0016491">
    <property type="term" value="F:oxidoreductase activity"/>
    <property type="evidence" value="ECO:0007669"/>
    <property type="project" value="InterPro"/>
</dbReference>
<gene>
    <name evidence="1" type="ORF">A605_10530</name>
</gene>
<dbReference type="eggNOG" id="COG0778">
    <property type="taxonomic scope" value="Bacteria"/>
</dbReference>
<dbReference type="PATRIC" id="fig|1121362.3.peg.2132"/>
<dbReference type="EMBL" id="CP003697">
    <property type="protein sequence ID" value="AGF73106.1"/>
    <property type="molecule type" value="Genomic_DNA"/>
</dbReference>
<dbReference type="STRING" id="1121362.A605_10530"/>
<evidence type="ECO:0000313" key="1">
    <source>
        <dbReference type="EMBL" id="AGF73106.1"/>
    </source>
</evidence>
<organism evidence="1 2">
    <name type="scientific">Corynebacterium halotolerans YIM 70093 = DSM 44683</name>
    <dbReference type="NCBI Taxonomy" id="1121362"/>
    <lineage>
        <taxon>Bacteria</taxon>
        <taxon>Bacillati</taxon>
        <taxon>Actinomycetota</taxon>
        <taxon>Actinomycetes</taxon>
        <taxon>Mycobacteriales</taxon>
        <taxon>Corynebacteriaceae</taxon>
        <taxon>Corynebacterium</taxon>
    </lineage>
</organism>
<dbReference type="AlphaFoldDB" id="M1P8W1"/>
<proteinExistence type="predicted"/>
<evidence type="ECO:0000313" key="2">
    <source>
        <dbReference type="Proteomes" id="UP000011723"/>
    </source>
</evidence>
<dbReference type="KEGG" id="chn:A605_10530"/>
<dbReference type="Gene3D" id="3.40.109.10">
    <property type="entry name" value="NADH Oxidase"/>
    <property type="match status" value="1"/>
</dbReference>
<sequence>MTPLHEIIDTAVTTAARAPSVHNTQPWEPGTPVIDGDEAWLEVGVDPSRTLPAADPSHMDLLLGLGCWIESFAIAAAAQGARADVVAVTGTAPDITVALRVRREAGIDEIFTATDIRHRQVDRGRLEPDPAALQAALGDAEAEWPARRATHGYPEVVVGMVPESMWSRLAPIAGRHLAGSPALIRETIAWLRLDPAHPRHGLDGLSAETLRIPPRRARLAARLLRSRPAGMLIDHAGFWHRALHRVHRMSARASAGVPRRKRPPARLVLGARPGPVTPGEWIGLGRVLMRLWLTLDRYGLRVSVHSELKNPPDTARFLRRLVDGEPFAVFSVGRSVPEEVPRSARRF</sequence>
<dbReference type="Proteomes" id="UP000011723">
    <property type="component" value="Chromosome"/>
</dbReference>
<dbReference type="InterPro" id="IPR000415">
    <property type="entry name" value="Nitroreductase-like"/>
</dbReference>
<accession>M1P8W1</accession>
<evidence type="ECO:0008006" key="3">
    <source>
        <dbReference type="Google" id="ProtNLM"/>
    </source>
</evidence>
<protein>
    <recommendedName>
        <fullName evidence="3">Nitroreductase domain-containing protein</fullName>
    </recommendedName>
</protein>